<dbReference type="SUPFAM" id="SSF51161">
    <property type="entry name" value="Trimeric LpxA-like enzymes"/>
    <property type="match status" value="1"/>
</dbReference>
<dbReference type="InterPro" id="IPR050179">
    <property type="entry name" value="Trans_hexapeptide_repeat"/>
</dbReference>
<keyword evidence="5" id="KW-0808">Transferase</keyword>
<dbReference type="CDD" id="cd03360">
    <property type="entry name" value="LbH_AT_putative"/>
    <property type="match status" value="1"/>
</dbReference>
<accession>A0A2I0R137</accession>
<proteinExistence type="inferred from homology"/>
<feature type="active site" description="Proton acceptor" evidence="2">
    <location>
        <position position="126"/>
    </location>
</feature>
<dbReference type="Pfam" id="PF00132">
    <property type="entry name" value="Hexapep"/>
    <property type="match status" value="2"/>
</dbReference>
<comment type="similarity">
    <text evidence="1">Belongs to the transferase hexapeptide repeat family.</text>
</comment>
<evidence type="ECO:0000259" key="4">
    <source>
        <dbReference type="Pfam" id="PF17836"/>
    </source>
</evidence>
<feature type="binding site" evidence="3">
    <location>
        <begin position="32"/>
        <end position="33"/>
    </location>
    <ligand>
        <name>substrate</name>
    </ligand>
</feature>
<dbReference type="PANTHER" id="PTHR43300:SF7">
    <property type="entry name" value="UDP-N-ACETYLBACILLOSAMINE N-ACETYLTRANSFERASE"/>
    <property type="match status" value="1"/>
</dbReference>
<feature type="binding site" evidence="3">
    <location>
        <position position="156"/>
    </location>
    <ligand>
        <name>acetyl-CoA</name>
        <dbReference type="ChEBI" id="CHEBI:57288"/>
    </ligand>
</feature>
<evidence type="ECO:0000313" key="5">
    <source>
        <dbReference type="EMBL" id="PKR80293.1"/>
    </source>
</evidence>
<dbReference type="InterPro" id="IPR041561">
    <property type="entry name" value="PglD_N"/>
</dbReference>
<keyword evidence="6" id="KW-1185">Reference proteome</keyword>
<dbReference type="InterPro" id="IPR011004">
    <property type="entry name" value="Trimer_LpxA-like_sf"/>
</dbReference>
<dbReference type="PANTHER" id="PTHR43300">
    <property type="entry name" value="ACETYLTRANSFERASE"/>
    <property type="match status" value="1"/>
</dbReference>
<dbReference type="NCBIfam" id="TIGR03570">
    <property type="entry name" value="NeuD_NnaD"/>
    <property type="match status" value="1"/>
</dbReference>
<reference evidence="5 6" key="1">
    <citation type="submission" date="2017-12" db="EMBL/GenBank/DDBJ databases">
        <title>The draft genome sequence of Brumimicrobium saltpan LHR20.</title>
        <authorList>
            <person name="Do Z.-J."/>
            <person name="Luo H.-R."/>
        </authorList>
    </citation>
    <scope>NUCLEOTIDE SEQUENCE [LARGE SCALE GENOMIC DNA]</scope>
    <source>
        <strain evidence="5 6">LHR20</strain>
    </source>
</reference>
<evidence type="ECO:0000256" key="3">
    <source>
        <dbReference type="PIRSR" id="PIRSR620019-2"/>
    </source>
</evidence>
<dbReference type="Gene3D" id="2.160.10.10">
    <property type="entry name" value="Hexapeptide repeat proteins"/>
    <property type="match status" value="1"/>
</dbReference>
<dbReference type="InterPro" id="IPR020019">
    <property type="entry name" value="AcTrfase_PglD-like"/>
</dbReference>
<evidence type="ECO:0000256" key="2">
    <source>
        <dbReference type="PIRSR" id="PIRSR620019-1"/>
    </source>
</evidence>
<dbReference type="InterPro" id="IPR001451">
    <property type="entry name" value="Hexapep"/>
</dbReference>
<evidence type="ECO:0000256" key="1">
    <source>
        <dbReference type="ARBA" id="ARBA00007274"/>
    </source>
</evidence>
<dbReference type="AlphaFoldDB" id="A0A2I0R137"/>
<feature type="domain" description="PglD N-terminal" evidence="4">
    <location>
        <begin position="4"/>
        <end position="72"/>
    </location>
</feature>
<dbReference type="Gene3D" id="3.40.50.20">
    <property type="match status" value="1"/>
</dbReference>
<protein>
    <submittedName>
        <fullName evidence="5">Acetyltransferase</fullName>
    </submittedName>
</protein>
<dbReference type="Proteomes" id="UP000236654">
    <property type="component" value="Unassembled WGS sequence"/>
</dbReference>
<dbReference type="Pfam" id="PF17836">
    <property type="entry name" value="PglD_N"/>
    <property type="match status" value="1"/>
</dbReference>
<comment type="caution">
    <text evidence="5">The sequence shown here is derived from an EMBL/GenBank/DDBJ whole genome shotgun (WGS) entry which is preliminary data.</text>
</comment>
<evidence type="ECO:0000313" key="6">
    <source>
        <dbReference type="Proteomes" id="UP000236654"/>
    </source>
</evidence>
<name>A0A2I0R137_9FLAO</name>
<sequence>MKELYLFGASGHAKVLIEIAESTNWKVTGLVDDNADLKSLLNIQIHNKFKAKDKYWIISIGNNTIRKKIVEQFGLKEYTKLIHPKSSLSSSVNIDIGSVVMAGVSINSESKIGKHCIINTNASIDHDCKIEEFVHISPNVGIAGNVKIGEGTHIGIGANIIQGIKVGKWCTIGAGAVIIRDVPDGATVVGNPGKIIKSTIGGVDENK</sequence>
<feature type="binding site" evidence="3">
    <location>
        <position position="135"/>
    </location>
    <ligand>
        <name>acetyl-CoA</name>
        <dbReference type="ChEBI" id="CHEBI:57288"/>
    </ligand>
</feature>
<dbReference type="GO" id="GO:0016740">
    <property type="term" value="F:transferase activity"/>
    <property type="evidence" value="ECO:0007669"/>
    <property type="project" value="UniProtKB-KW"/>
</dbReference>
<feature type="binding site" evidence="3">
    <location>
        <begin position="10"/>
        <end position="12"/>
    </location>
    <ligand>
        <name>substrate</name>
    </ligand>
</feature>
<feature type="site" description="Increases basicity of active site His" evidence="2">
    <location>
        <position position="127"/>
    </location>
</feature>
<dbReference type="OrthoDB" id="9794407at2"/>
<feature type="binding site" evidence="3">
    <location>
        <position position="61"/>
    </location>
    <ligand>
        <name>substrate</name>
    </ligand>
</feature>
<gene>
    <name evidence="5" type="ORF">CW751_10605</name>
</gene>
<dbReference type="RefSeq" id="WP_101334992.1">
    <property type="nucleotide sequence ID" value="NZ_PJNI01000011.1"/>
</dbReference>
<organism evidence="5 6">
    <name type="scientific">Brumimicrobium salinarum</name>
    <dbReference type="NCBI Taxonomy" id="2058658"/>
    <lineage>
        <taxon>Bacteria</taxon>
        <taxon>Pseudomonadati</taxon>
        <taxon>Bacteroidota</taxon>
        <taxon>Flavobacteriia</taxon>
        <taxon>Flavobacteriales</taxon>
        <taxon>Crocinitomicaceae</taxon>
        <taxon>Brumimicrobium</taxon>
    </lineage>
</organism>
<dbReference type="EMBL" id="PJNI01000011">
    <property type="protein sequence ID" value="PKR80293.1"/>
    <property type="molecule type" value="Genomic_DNA"/>
</dbReference>